<evidence type="ECO:0000256" key="1">
    <source>
        <dbReference type="ARBA" id="ARBA00009183"/>
    </source>
</evidence>
<dbReference type="Pfam" id="PF00743">
    <property type="entry name" value="FMO-like"/>
    <property type="match status" value="1"/>
</dbReference>
<evidence type="ECO:0000256" key="4">
    <source>
        <dbReference type="ARBA" id="ARBA00022857"/>
    </source>
</evidence>
<dbReference type="GO" id="GO:0050660">
    <property type="term" value="F:flavin adenine dinucleotide binding"/>
    <property type="evidence" value="ECO:0007669"/>
    <property type="project" value="InterPro"/>
</dbReference>
<evidence type="ECO:0000256" key="3">
    <source>
        <dbReference type="ARBA" id="ARBA00022827"/>
    </source>
</evidence>
<dbReference type="InterPro" id="IPR000960">
    <property type="entry name" value="Flavin_mOase"/>
</dbReference>
<reference evidence="6" key="1">
    <citation type="submission" date="2018-05" db="EMBL/GenBank/DDBJ databases">
        <authorList>
            <person name="Lanie J.A."/>
            <person name="Ng W.-L."/>
            <person name="Kazmierczak K.M."/>
            <person name="Andrzejewski T.M."/>
            <person name="Davidsen T.M."/>
            <person name="Wayne K.J."/>
            <person name="Tettelin H."/>
            <person name="Glass J.I."/>
            <person name="Rusch D."/>
            <person name="Podicherti R."/>
            <person name="Tsui H.-C.T."/>
            <person name="Winkler M.E."/>
        </authorList>
    </citation>
    <scope>NUCLEOTIDE SEQUENCE</scope>
</reference>
<keyword evidence="2" id="KW-0285">Flavoprotein</keyword>
<comment type="similarity">
    <text evidence="1">Belongs to the FMO family.</text>
</comment>
<keyword evidence="3" id="KW-0274">FAD</keyword>
<keyword evidence="5" id="KW-0560">Oxidoreductase</keyword>
<dbReference type="InterPro" id="IPR036188">
    <property type="entry name" value="FAD/NAD-bd_sf"/>
</dbReference>
<gene>
    <name evidence="6" type="ORF">METZ01_LOCUS335048</name>
</gene>
<proteinExistence type="inferred from homology"/>
<dbReference type="AlphaFoldDB" id="A0A382Q9D2"/>
<protein>
    <recommendedName>
        <fullName evidence="7">FAD/NAD(P)-binding domain-containing protein</fullName>
    </recommendedName>
</protein>
<dbReference type="InterPro" id="IPR020946">
    <property type="entry name" value="Flavin_mOase-like"/>
</dbReference>
<dbReference type="EMBL" id="UINC01112919">
    <property type="protein sequence ID" value="SVC82194.1"/>
    <property type="molecule type" value="Genomic_DNA"/>
</dbReference>
<evidence type="ECO:0000256" key="2">
    <source>
        <dbReference type="ARBA" id="ARBA00022630"/>
    </source>
</evidence>
<dbReference type="Gene3D" id="3.50.50.60">
    <property type="entry name" value="FAD/NAD(P)-binding domain"/>
    <property type="match status" value="1"/>
</dbReference>
<evidence type="ECO:0000313" key="6">
    <source>
        <dbReference type="EMBL" id="SVC82194.1"/>
    </source>
</evidence>
<name>A0A382Q9D2_9ZZZZ</name>
<evidence type="ECO:0000256" key="5">
    <source>
        <dbReference type="ARBA" id="ARBA00023002"/>
    </source>
</evidence>
<accession>A0A382Q9D2</accession>
<feature type="non-terminal residue" evidence="6">
    <location>
        <position position="169"/>
    </location>
</feature>
<sequence length="169" mass="19239">MRKKLAIIGAGSGGLVTLKLALDQLPDFEVCCFEKTAATLGSWGRTYEGFVSTSTKYTTQFSCHRKYDSQVRFGADEEYSEFFRDNEYGDYLQNFVEEKNLGDFIYKNHDVQKITKKGDMWELSMICEGEQKMQLFDYLVISTGLAEKPKAIKSPVKTLISFDQEQVSG</sequence>
<organism evidence="6">
    <name type="scientific">marine metagenome</name>
    <dbReference type="NCBI Taxonomy" id="408172"/>
    <lineage>
        <taxon>unclassified sequences</taxon>
        <taxon>metagenomes</taxon>
        <taxon>ecological metagenomes</taxon>
    </lineage>
</organism>
<keyword evidence="4" id="KW-0521">NADP</keyword>
<dbReference type="GO" id="GO:0004499">
    <property type="term" value="F:N,N-dimethylaniline monooxygenase activity"/>
    <property type="evidence" value="ECO:0007669"/>
    <property type="project" value="InterPro"/>
</dbReference>
<dbReference type="PANTHER" id="PTHR23023">
    <property type="entry name" value="DIMETHYLANILINE MONOOXYGENASE"/>
    <property type="match status" value="1"/>
</dbReference>
<dbReference type="PRINTS" id="PR00370">
    <property type="entry name" value="FMOXYGENASE"/>
</dbReference>
<dbReference type="InterPro" id="IPR050346">
    <property type="entry name" value="FMO-like"/>
</dbReference>
<dbReference type="SUPFAM" id="SSF51905">
    <property type="entry name" value="FAD/NAD(P)-binding domain"/>
    <property type="match status" value="1"/>
</dbReference>
<evidence type="ECO:0008006" key="7">
    <source>
        <dbReference type="Google" id="ProtNLM"/>
    </source>
</evidence>
<dbReference type="GO" id="GO:0050661">
    <property type="term" value="F:NADP binding"/>
    <property type="evidence" value="ECO:0007669"/>
    <property type="project" value="InterPro"/>
</dbReference>